<gene>
    <name evidence="3" type="ORF">CCMP2556_LOCUS18533</name>
</gene>
<name>A0ABP0L1E4_9DINO</name>
<feature type="compositionally biased region" description="Acidic residues" evidence="2">
    <location>
        <begin position="463"/>
        <end position="481"/>
    </location>
</feature>
<protein>
    <submittedName>
        <fullName evidence="3">Uncharacterized protein</fullName>
    </submittedName>
</protein>
<feature type="coiled-coil region" evidence="1">
    <location>
        <begin position="5"/>
        <end position="39"/>
    </location>
</feature>
<evidence type="ECO:0000256" key="1">
    <source>
        <dbReference type="SAM" id="Coils"/>
    </source>
</evidence>
<dbReference type="Proteomes" id="UP001642484">
    <property type="component" value="Unassembled WGS sequence"/>
</dbReference>
<accession>A0ABP0L1E4</accession>
<feature type="region of interest" description="Disordered" evidence="2">
    <location>
        <begin position="694"/>
        <end position="741"/>
    </location>
</feature>
<evidence type="ECO:0000313" key="3">
    <source>
        <dbReference type="EMBL" id="CAK9032062.1"/>
    </source>
</evidence>
<dbReference type="EMBL" id="CAXAMN010010557">
    <property type="protein sequence ID" value="CAK9032062.1"/>
    <property type="molecule type" value="Genomic_DNA"/>
</dbReference>
<proteinExistence type="predicted"/>
<feature type="region of interest" description="Disordered" evidence="2">
    <location>
        <begin position="390"/>
        <end position="409"/>
    </location>
</feature>
<keyword evidence="4" id="KW-1185">Reference proteome</keyword>
<organism evidence="3 4">
    <name type="scientific">Durusdinium trenchii</name>
    <dbReference type="NCBI Taxonomy" id="1381693"/>
    <lineage>
        <taxon>Eukaryota</taxon>
        <taxon>Sar</taxon>
        <taxon>Alveolata</taxon>
        <taxon>Dinophyceae</taxon>
        <taxon>Suessiales</taxon>
        <taxon>Symbiodiniaceae</taxon>
        <taxon>Durusdinium</taxon>
    </lineage>
</organism>
<keyword evidence="1" id="KW-0175">Coiled coil</keyword>
<evidence type="ECO:0000313" key="4">
    <source>
        <dbReference type="Proteomes" id="UP001642484"/>
    </source>
</evidence>
<feature type="compositionally biased region" description="Basic and acidic residues" evidence="2">
    <location>
        <begin position="694"/>
        <end position="720"/>
    </location>
</feature>
<feature type="region of interest" description="Disordered" evidence="2">
    <location>
        <begin position="441"/>
        <end position="484"/>
    </location>
</feature>
<sequence length="741" mass="80091">MERELEALRTELSFLREDFRALSARVERQEDRLSELARRGPSLSYSQAVDLHEGVPYAASSGVGSTWSVVQEPEIPADRGGPSELSWAFREQVAREIGGFIRRSLDGAPRGLSGREKTRQLGSKYYLIAKDFSGQLYNPIKVVTSYAAAKELCARAGEFGDSVFVGVPSVREGRIAATAAGLDWPASDYPGEWGALRDHLVLDLDGSWNEHYEVGGFELESISGTSVELLALCVLEDRVLVAVPKEAWDRVRAKRILPAQALSKALLCNVAAMDADERSPVAGEELKVWVGLLAPQFEKQVCYPFVSVPAYSFGGGETGFLLPHPAGLHTLAVEKFQFLSAESGEPQIDAPAPSAGADDRLQRLEEMVFAMQKSFQDFVDAGGDAKAKKVAPAPAASKAKAAPRGRAQAPTMQHLDNGVVSAALAAGIPASHLQEMDRLVGSKPKRLDDAPRPLARPPTTLSESEEGQDGEEEELDDEEAGDSVGPVEKAVLKLTKIAQTLAGKKSKTDQSIEQVLDAGSAGSSEMSSLGSKRNAAALRALQRQLKDNPGYLWRTLEANMQADFMSVPVAPGEPLKEGVSVRGWLTSRSRVQLYHNHVRWVWQVGAIWDCLIAGRNDEARARAGLLVAAADQSAIDSGSWLIASVGLLEQPPPFHAFSAHQLPGPSDHQFSALSDPRWVDLYLAHVKDLEAVQEAKRKLGKNPKTDKDKDKEDRKEDRAPKPKKKGAGRGNGGANEPSTGS</sequence>
<feature type="compositionally biased region" description="Basic and acidic residues" evidence="2">
    <location>
        <begin position="441"/>
        <end position="451"/>
    </location>
</feature>
<evidence type="ECO:0000256" key="2">
    <source>
        <dbReference type="SAM" id="MobiDB-lite"/>
    </source>
</evidence>
<comment type="caution">
    <text evidence="3">The sequence shown here is derived from an EMBL/GenBank/DDBJ whole genome shotgun (WGS) entry which is preliminary data.</text>
</comment>
<reference evidence="3 4" key="1">
    <citation type="submission" date="2024-02" db="EMBL/GenBank/DDBJ databases">
        <authorList>
            <person name="Chen Y."/>
            <person name="Shah S."/>
            <person name="Dougan E. K."/>
            <person name="Thang M."/>
            <person name="Chan C."/>
        </authorList>
    </citation>
    <scope>NUCLEOTIDE SEQUENCE [LARGE SCALE GENOMIC DNA]</scope>
</reference>
<feature type="compositionally biased region" description="Low complexity" evidence="2">
    <location>
        <begin position="390"/>
        <end position="407"/>
    </location>
</feature>